<evidence type="ECO:0000313" key="2">
    <source>
        <dbReference type="Proteomes" id="UP000597444"/>
    </source>
</evidence>
<dbReference type="AlphaFoldDB" id="A0A8J3IGM4"/>
<sequence>MVAYQDEGDWEVTSEGLHIATRGFLIRRGYCCANRCRNCPYINWRADPAWRPVPPECVRRTRVSPRTIGGATAMLQAHESQLAECSGTEKEYHRTMIAHYHRLLEHWRR</sequence>
<dbReference type="Pfam" id="PF17653">
    <property type="entry name" value="DUF5522"/>
    <property type="match status" value="1"/>
</dbReference>
<name>A0A8J3IGM4_9CHLR</name>
<dbReference type="Proteomes" id="UP000597444">
    <property type="component" value="Unassembled WGS sequence"/>
</dbReference>
<dbReference type="RefSeq" id="WP_220203039.1">
    <property type="nucleotide sequence ID" value="NZ_BNJK01000001.1"/>
</dbReference>
<accession>A0A8J3IGM4</accession>
<evidence type="ECO:0000313" key="1">
    <source>
        <dbReference type="EMBL" id="GHO92188.1"/>
    </source>
</evidence>
<keyword evidence="2" id="KW-1185">Reference proteome</keyword>
<comment type="caution">
    <text evidence="1">The sequence shown here is derived from an EMBL/GenBank/DDBJ whole genome shotgun (WGS) entry which is preliminary data.</text>
</comment>
<dbReference type="InterPro" id="IPR040807">
    <property type="entry name" value="DUF5522"/>
</dbReference>
<reference evidence="1" key="1">
    <citation type="submission" date="2020-10" db="EMBL/GenBank/DDBJ databases">
        <title>Taxonomic study of unclassified bacteria belonging to the class Ktedonobacteria.</title>
        <authorList>
            <person name="Yabe S."/>
            <person name="Wang C.M."/>
            <person name="Zheng Y."/>
            <person name="Sakai Y."/>
            <person name="Cavaletti L."/>
            <person name="Monciardini P."/>
            <person name="Donadio S."/>
        </authorList>
    </citation>
    <scope>NUCLEOTIDE SEQUENCE</scope>
    <source>
        <strain evidence="1">ID150040</strain>
    </source>
</reference>
<organism evidence="1 2">
    <name type="scientific">Reticulibacter mediterranei</name>
    <dbReference type="NCBI Taxonomy" id="2778369"/>
    <lineage>
        <taxon>Bacteria</taxon>
        <taxon>Bacillati</taxon>
        <taxon>Chloroflexota</taxon>
        <taxon>Ktedonobacteria</taxon>
        <taxon>Ktedonobacterales</taxon>
        <taxon>Reticulibacteraceae</taxon>
        <taxon>Reticulibacter</taxon>
    </lineage>
</organism>
<gene>
    <name evidence="1" type="ORF">KSF_022360</name>
</gene>
<dbReference type="EMBL" id="BNJK01000001">
    <property type="protein sequence ID" value="GHO92188.1"/>
    <property type="molecule type" value="Genomic_DNA"/>
</dbReference>
<protein>
    <submittedName>
        <fullName evidence="1">Uncharacterized protein</fullName>
    </submittedName>
</protein>
<proteinExistence type="predicted"/>